<proteinExistence type="predicted"/>
<evidence type="ECO:0000313" key="3">
    <source>
        <dbReference type="Proteomes" id="UP001162131"/>
    </source>
</evidence>
<dbReference type="AlphaFoldDB" id="A0AAU9IDE8"/>
<feature type="compositionally biased region" description="Polar residues" evidence="1">
    <location>
        <begin position="22"/>
        <end position="36"/>
    </location>
</feature>
<reference evidence="2" key="1">
    <citation type="submission" date="2021-09" db="EMBL/GenBank/DDBJ databases">
        <authorList>
            <consortium name="AG Swart"/>
            <person name="Singh M."/>
            <person name="Singh A."/>
            <person name="Seah K."/>
            <person name="Emmerich C."/>
        </authorList>
    </citation>
    <scope>NUCLEOTIDE SEQUENCE</scope>
    <source>
        <strain evidence="2">ATCC30299</strain>
    </source>
</reference>
<dbReference type="Proteomes" id="UP001162131">
    <property type="component" value="Unassembled WGS sequence"/>
</dbReference>
<feature type="region of interest" description="Disordered" evidence="1">
    <location>
        <begin position="16"/>
        <end position="36"/>
    </location>
</feature>
<evidence type="ECO:0000313" key="2">
    <source>
        <dbReference type="EMBL" id="CAG9311925.1"/>
    </source>
</evidence>
<accession>A0AAU9IDE8</accession>
<name>A0AAU9IDE8_9CILI</name>
<keyword evidence="3" id="KW-1185">Reference proteome</keyword>
<comment type="caution">
    <text evidence="2">The sequence shown here is derived from an EMBL/GenBank/DDBJ whole genome shotgun (WGS) entry which is preliminary data.</text>
</comment>
<evidence type="ECO:0000256" key="1">
    <source>
        <dbReference type="SAM" id="MobiDB-lite"/>
    </source>
</evidence>
<dbReference type="EMBL" id="CAJZBQ010000005">
    <property type="protein sequence ID" value="CAG9311925.1"/>
    <property type="molecule type" value="Genomic_DNA"/>
</dbReference>
<protein>
    <submittedName>
        <fullName evidence="2">Uncharacterized protein</fullName>
    </submittedName>
</protein>
<sequence length="201" mass="23077">MKSTIAQLLAIYRPHKRRHKSQLNQKNSDQTSPSQSSVMNISLIAKKINSIEREKSMRSLSVKKRKEKHFFLKDGARSVEPPLLPTIKSTTPDIRTPIKSEVRFAALDLSLEDDMKKLDSIISRNHTARNDLLLVQKQIFDLGVNKLMKNKRFLSMYDGIENISLEQIDESLSKPSAIDPYQMDCKKSTFRRTRLPPIANV</sequence>
<gene>
    <name evidence="2" type="ORF">BSTOLATCC_MIC5184</name>
</gene>
<organism evidence="2 3">
    <name type="scientific">Blepharisma stoltei</name>
    <dbReference type="NCBI Taxonomy" id="1481888"/>
    <lineage>
        <taxon>Eukaryota</taxon>
        <taxon>Sar</taxon>
        <taxon>Alveolata</taxon>
        <taxon>Ciliophora</taxon>
        <taxon>Postciliodesmatophora</taxon>
        <taxon>Heterotrichea</taxon>
        <taxon>Heterotrichida</taxon>
        <taxon>Blepharismidae</taxon>
        <taxon>Blepharisma</taxon>
    </lineage>
</organism>